<evidence type="ECO:0000256" key="2">
    <source>
        <dbReference type="ARBA" id="ARBA00022598"/>
    </source>
</evidence>
<dbReference type="Pfam" id="PF01225">
    <property type="entry name" value="Mur_ligase"/>
    <property type="match status" value="1"/>
</dbReference>
<comment type="catalytic activity">
    <reaction evidence="10 11">
        <text>D-alanyl-D-alanine + UDP-N-acetyl-alpha-D-muramoyl-L-alanyl-gamma-D-glutamyl-meso-2,6-diaminopimelate + ATP = UDP-N-acetyl-alpha-D-muramoyl-L-alanyl-gamma-D-glutamyl-meso-2,6-diaminopimeloyl-D-alanyl-D-alanine + ADP + phosphate + H(+)</text>
        <dbReference type="Rhea" id="RHEA:28374"/>
        <dbReference type="ChEBI" id="CHEBI:15378"/>
        <dbReference type="ChEBI" id="CHEBI:30616"/>
        <dbReference type="ChEBI" id="CHEBI:43474"/>
        <dbReference type="ChEBI" id="CHEBI:57822"/>
        <dbReference type="ChEBI" id="CHEBI:61386"/>
        <dbReference type="ChEBI" id="CHEBI:83905"/>
        <dbReference type="ChEBI" id="CHEBI:456216"/>
        <dbReference type="EC" id="6.3.2.10"/>
    </reaction>
</comment>
<dbReference type="RefSeq" id="WP_084409286.1">
    <property type="nucleotide sequence ID" value="NZ_FWXR01000004.1"/>
</dbReference>
<feature type="domain" description="Mur ligase central" evidence="15">
    <location>
        <begin position="114"/>
        <end position="303"/>
    </location>
</feature>
<evidence type="ECO:0000256" key="6">
    <source>
        <dbReference type="ARBA" id="ARBA00022960"/>
    </source>
</evidence>
<feature type="region of interest" description="Disordered" evidence="12">
    <location>
        <begin position="470"/>
        <end position="503"/>
    </location>
</feature>
<dbReference type="GO" id="GO:0008766">
    <property type="term" value="F:UDP-N-acetylmuramoylalanyl-D-glutamyl-2,6-diaminopimelate-D-alanyl-D-alanine ligase activity"/>
    <property type="evidence" value="ECO:0007669"/>
    <property type="project" value="RHEA"/>
</dbReference>
<feature type="compositionally biased region" description="Low complexity" evidence="12">
    <location>
        <begin position="478"/>
        <end position="492"/>
    </location>
</feature>
<dbReference type="InterPro" id="IPR013221">
    <property type="entry name" value="Mur_ligase_cen"/>
</dbReference>
<dbReference type="InterPro" id="IPR005863">
    <property type="entry name" value="UDP-N-AcMur_synth"/>
</dbReference>
<dbReference type="InterPro" id="IPR036565">
    <property type="entry name" value="Mur-like_cat_sf"/>
</dbReference>
<accession>A0A1W2AGC4</accession>
<evidence type="ECO:0000259" key="13">
    <source>
        <dbReference type="Pfam" id="PF01225"/>
    </source>
</evidence>
<keyword evidence="9 10" id="KW-0961">Cell wall biogenesis/degradation</keyword>
<dbReference type="GO" id="GO:0047480">
    <property type="term" value="F:UDP-N-acetylmuramoyl-tripeptide-D-alanyl-D-alanine ligase activity"/>
    <property type="evidence" value="ECO:0007669"/>
    <property type="project" value="UniProtKB-UniRule"/>
</dbReference>
<comment type="subcellular location">
    <subcellularLocation>
        <location evidence="10 11">Cytoplasm</location>
    </subcellularLocation>
</comment>
<dbReference type="GO" id="GO:0008360">
    <property type="term" value="P:regulation of cell shape"/>
    <property type="evidence" value="ECO:0007669"/>
    <property type="project" value="UniProtKB-KW"/>
</dbReference>
<evidence type="ECO:0000256" key="8">
    <source>
        <dbReference type="ARBA" id="ARBA00023306"/>
    </source>
</evidence>
<keyword evidence="4 10" id="KW-0547">Nucleotide-binding</keyword>
<evidence type="ECO:0000313" key="17">
    <source>
        <dbReference type="Proteomes" id="UP000192656"/>
    </source>
</evidence>
<protein>
    <recommendedName>
        <fullName evidence="10 11">UDP-N-acetylmuramoyl-tripeptide--D-alanyl-D-alanine ligase</fullName>
        <ecNumber evidence="10 11">6.3.2.10</ecNumber>
    </recommendedName>
    <alternativeName>
        <fullName evidence="10">D-alanyl-D-alanine-adding enzyme</fullName>
    </alternativeName>
</protein>
<dbReference type="SUPFAM" id="SSF53623">
    <property type="entry name" value="MurD-like peptide ligases, catalytic domain"/>
    <property type="match status" value="1"/>
</dbReference>
<feature type="compositionally biased region" description="Acidic residues" evidence="12">
    <location>
        <begin position="493"/>
        <end position="503"/>
    </location>
</feature>
<dbReference type="GO" id="GO:0005524">
    <property type="term" value="F:ATP binding"/>
    <property type="evidence" value="ECO:0007669"/>
    <property type="project" value="UniProtKB-UniRule"/>
</dbReference>
<dbReference type="Gene3D" id="3.40.1190.10">
    <property type="entry name" value="Mur-like, catalytic domain"/>
    <property type="match status" value="1"/>
</dbReference>
<dbReference type="InterPro" id="IPR004101">
    <property type="entry name" value="Mur_ligase_C"/>
</dbReference>
<organism evidence="16 17">
    <name type="scientific">Fulvimarina manganoxydans</name>
    <dbReference type="NCBI Taxonomy" id="937218"/>
    <lineage>
        <taxon>Bacteria</taxon>
        <taxon>Pseudomonadati</taxon>
        <taxon>Pseudomonadota</taxon>
        <taxon>Alphaproteobacteria</taxon>
        <taxon>Hyphomicrobiales</taxon>
        <taxon>Aurantimonadaceae</taxon>
        <taxon>Fulvimarina</taxon>
    </lineage>
</organism>
<dbReference type="EMBL" id="FWXR01000004">
    <property type="protein sequence ID" value="SMC59747.1"/>
    <property type="molecule type" value="Genomic_DNA"/>
</dbReference>
<dbReference type="Gene3D" id="3.40.1390.10">
    <property type="entry name" value="MurE/MurF, N-terminal domain"/>
    <property type="match status" value="1"/>
</dbReference>
<feature type="domain" description="Mur ligase N-terminal catalytic" evidence="13">
    <location>
        <begin position="28"/>
        <end position="103"/>
    </location>
</feature>
<dbReference type="STRING" id="937218.SAMN06297251_104162"/>
<evidence type="ECO:0000259" key="15">
    <source>
        <dbReference type="Pfam" id="PF08245"/>
    </source>
</evidence>
<evidence type="ECO:0000256" key="5">
    <source>
        <dbReference type="ARBA" id="ARBA00022840"/>
    </source>
</evidence>
<dbReference type="Proteomes" id="UP000192656">
    <property type="component" value="Unassembled WGS sequence"/>
</dbReference>
<evidence type="ECO:0000256" key="7">
    <source>
        <dbReference type="ARBA" id="ARBA00022984"/>
    </source>
</evidence>
<dbReference type="PANTHER" id="PTHR43024">
    <property type="entry name" value="UDP-N-ACETYLMURAMOYL-TRIPEPTIDE--D-ALANYL-D-ALANINE LIGASE"/>
    <property type="match status" value="1"/>
</dbReference>
<keyword evidence="5 10" id="KW-0067">ATP-binding</keyword>
<dbReference type="Pfam" id="PF08245">
    <property type="entry name" value="Mur_ligase_M"/>
    <property type="match status" value="1"/>
</dbReference>
<evidence type="ECO:0000256" key="9">
    <source>
        <dbReference type="ARBA" id="ARBA00023316"/>
    </source>
</evidence>
<evidence type="ECO:0000256" key="1">
    <source>
        <dbReference type="ARBA" id="ARBA00022490"/>
    </source>
</evidence>
<name>A0A1W2AGC4_9HYPH</name>
<dbReference type="NCBIfam" id="TIGR01143">
    <property type="entry name" value="murF"/>
    <property type="match status" value="1"/>
</dbReference>
<dbReference type="Gene3D" id="3.90.190.20">
    <property type="entry name" value="Mur ligase, C-terminal domain"/>
    <property type="match status" value="1"/>
</dbReference>
<dbReference type="AlphaFoldDB" id="A0A1W2AGC4"/>
<evidence type="ECO:0000256" key="12">
    <source>
        <dbReference type="SAM" id="MobiDB-lite"/>
    </source>
</evidence>
<dbReference type="HAMAP" id="MF_02019">
    <property type="entry name" value="MurF"/>
    <property type="match status" value="1"/>
</dbReference>
<keyword evidence="8 10" id="KW-0131">Cell cycle</keyword>
<keyword evidence="7 10" id="KW-0573">Peptidoglycan synthesis</keyword>
<evidence type="ECO:0000256" key="11">
    <source>
        <dbReference type="RuleBase" id="RU004136"/>
    </source>
</evidence>
<proteinExistence type="inferred from homology"/>
<dbReference type="GO" id="GO:0071555">
    <property type="term" value="P:cell wall organization"/>
    <property type="evidence" value="ECO:0007669"/>
    <property type="project" value="UniProtKB-KW"/>
</dbReference>
<dbReference type="InterPro" id="IPR035911">
    <property type="entry name" value="MurE/MurF_N"/>
</dbReference>
<reference evidence="16 17" key="1">
    <citation type="submission" date="2017-04" db="EMBL/GenBank/DDBJ databases">
        <authorList>
            <person name="Afonso C.L."/>
            <person name="Miller P.J."/>
            <person name="Scott M.A."/>
            <person name="Spackman E."/>
            <person name="Goraichik I."/>
            <person name="Dimitrov K.M."/>
            <person name="Suarez D.L."/>
            <person name="Swayne D.E."/>
        </authorList>
    </citation>
    <scope>NUCLEOTIDE SEQUENCE [LARGE SCALE GENOMIC DNA]</scope>
    <source>
        <strain evidence="16 17">CGMCC 1.10972</strain>
    </source>
</reference>
<evidence type="ECO:0000256" key="4">
    <source>
        <dbReference type="ARBA" id="ARBA00022741"/>
    </source>
</evidence>
<feature type="domain" description="Mur ligase C-terminal" evidence="14">
    <location>
        <begin position="339"/>
        <end position="455"/>
    </location>
</feature>
<dbReference type="GO" id="GO:0051301">
    <property type="term" value="P:cell division"/>
    <property type="evidence" value="ECO:0007669"/>
    <property type="project" value="UniProtKB-KW"/>
</dbReference>
<dbReference type="InterPro" id="IPR000713">
    <property type="entry name" value="Mur_ligase_N"/>
</dbReference>
<comment type="pathway">
    <text evidence="10 11">Cell wall biogenesis; peptidoglycan biosynthesis.</text>
</comment>
<evidence type="ECO:0000259" key="14">
    <source>
        <dbReference type="Pfam" id="PF02875"/>
    </source>
</evidence>
<comment type="function">
    <text evidence="10 11">Involved in cell wall formation. Catalyzes the final step in the synthesis of UDP-N-acetylmuramoyl-pentapeptide, the precursor of murein.</text>
</comment>
<dbReference type="NCBIfam" id="NF010693">
    <property type="entry name" value="PRK14093.1"/>
    <property type="match status" value="1"/>
</dbReference>
<keyword evidence="2 10" id="KW-0436">Ligase</keyword>
<feature type="binding site" evidence="10">
    <location>
        <begin position="116"/>
        <end position="122"/>
    </location>
    <ligand>
        <name>ATP</name>
        <dbReference type="ChEBI" id="CHEBI:30616"/>
    </ligand>
</feature>
<dbReference type="Pfam" id="PF02875">
    <property type="entry name" value="Mur_ligase_C"/>
    <property type="match status" value="1"/>
</dbReference>
<dbReference type="GO" id="GO:0005737">
    <property type="term" value="C:cytoplasm"/>
    <property type="evidence" value="ECO:0007669"/>
    <property type="project" value="UniProtKB-SubCell"/>
</dbReference>
<dbReference type="InterPro" id="IPR036615">
    <property type="entry name" value="Mur_ligase_C_dom_sf"/>
</dbReference>
<dbReference type="UniPathway" id="UPA00219"/>
<dbReference type="SUPFAM" id="SSF53244">
    <property type="entry name" value="MurD-like peptide ligases, peptide-binding domain"/>
    <property type="match status" value="1"/>
</dbReference>
<dbReference type="EC" id="6.3.2.10" evidence="10 11"/>
<evidence type="ECO:0000256" key="10">
    <source>
        <dbReference type="HAMAP-Rule" id="MF_02019"/>
    </source>
</evidence>
<sequence length="503" mass="52907">MTEWLWETDILIEAMRARPMGGPLPEGVTGISIDTRTLERGEAFFAITGDRFDGHDFLTAASKAGSALHVVSERKLAALGRVQSPMLVVDDVLAALGRLAQAARARARARIVAVTGSVGKTTTKEALRHGLSACGTVHASAASFNNHWGVPLSLARLPADARFAVFEIGMNHPDEIRPLVKLVRPHAAMVTLIAPAHLGHFKDLDGIADAKAEIFEGIVPGGTALVNADDPKCMRLAGAARAAGVSDVRTFGEAPGADFRLVSFDSDGEGARVEAVIGEKPVALHLAMGGRHIAQNILAVLGSADILGADVPAVAERLSNWRAVKGRGERHSLTMPGGGRVTLLDDSYNANPASMRAALDTIARTPLGEGGRKIAVLGDMKELGGHSQAMHVELAEPIEAAGIDKLFMVGEEMKALDEAVAGKLSASWHEDVAGVADDLMAYMRAGDAIVVKGSRSIGLEKVVETLRGRFGAEDEEAPAIPEPMEASEPSAAETDENQESPSR</sequence>
<dbReference type="OrthoDB" id="9801978at2"/>
<dbReference type="SUPFAM" id="SSF63418">
    <property type="entry name" value="MurE/MurF N-terminal domain"/>
    <property type="match status" value="1"/>
</dbReference>
<keyword evidence="17" id="KW-1185">Reference proteome</keyword>
<dbReference type="GO" id="GO:0009252">
    <property type="term" value="P:peptidoglycan biosynthetic process"/>
    <property type="evidence" value="ECO:0007669"/>
    <property type="project" value="UniProtKB-UniRule"/>
</dbReference>
<comment type="similarity">
    <text evidence="10">Belongs to the MurCDEF family. MurF subfamily.</text>
</comment>
<dbReference type="InterPro" id="IPR051046">
    <property type="entry name" value="MurCDEF_CellWall_CoF430Synth"/>
</dbReference>
<keyword evidence="6 10" id="KW-0133">Cell shape</keyword>
<keyword evidence="1 10" id="KW-0963">Cytoplasm</keyword>
<evidence type="ECO:0000313" key="16">
    <source>
        <dbReference type="EMBL" id="SMC59747.1"/>
    </source>
</evidence>
<dbReference type="PANTHER" id="PTHR43024:SF1">
    <property type="entry name" value="UDP-N-ACETYLMURAMOYL-TRIPEPTIDE--D-ALANYL-D-ALANINE LIGASE"/>
    <property type="match status" value="1"/>
</dbReference>
<gene>
    <name evidence="10" type="primary">murF</name>
    <name evidence="16" type="ORF">SAMN06297251_104162</name>
</gene>
<keyword evidence="3 10" id="KW-0132">Cell division</keyword>
<evidence type="ECO:0000256" key="3">
    <source>
        <dbReference type="ARBA" id="ARBA00022618"/>
    </source>
</evidence>